<reference evidence="1 2" key="1">
    <citation type="submission" date="2013-11" db="EMBL/GenBank/DDBJ databases">
        <title>Draft genome sequence and annotation of the entomopathogenic bacterium, Xenorhabdus cabanillasi strain JM26.</title>
        <authorList>
            <person name="Gualtieri M."/>
            <person name="Ogier J.C."/>
            <person name="Pages S."/>
            <person name="Givaudan A."/>
            <person name="Gaudriault S."/>
        </authorList>
    </citation>
    <scope>NUCLEOTIDE SEQUENCE [LARGE SCALE GENOMIC DNA]</scope>
    <source>
        <strain evidence="1 2">JM26</strain>
    </source>
</reference>
<comment type="caution">
    <text evidence="1">The sequence shown here is derived from an EMBL/GenBank/DDBJ whole genome shotgun (WGS) entry which is preliminary data.</text>
</comment>
<name>W1JB23_9GAMM</name>
<accession>W1JB23</accession>
<dbReference type="AlphaFoldDB" id="W1JB23"/>
<evidence type="ECO:0000313" key="2">
    <source>
        <dbReference type="Proteomes" id="UP000019197"/>
    </source>
</evidence>
<dbReference type="Proteomes" id="UP000019197">
    <property type="component" value="Unassembled WGS sequence"/>
</dbReference>
<gene>
    <name evidence="1" type="ORF">XCR1_860002</name>
</gene>
<organism evidence="1 2">
    <name type="scientific">Xenorhabdus cabanillasii JM26</name>
    <dbReference type="NCBI Taxonomy" id="1427517"/>
    <lineage>
        <taxon>Bacteria</taxon>
        <taxon>Pseudomonadati</taxon>
        <taxon>Pseudomonadota</taxon>
        <taxon>Gammaproteobacteria</taxon>
        <taxon>Enterobacterales</taxon>
        <taxon>Morganellaceae</taxon>
        <taxon>Xenorhabdus</taxon>
    </lineage>
</organism>
<proteinExistence type="predicted"/>
<evidence type="ECO:0000313" key="1">
    <source>
        <dbReference type="EMBL" id="CDL87218.1"/>
    </source>
</evidence>
<dbReference type="EMBL" id="CBXE010000482">
    <property type="protein sequence ID" value="CDL87218.1"/>
    <property type="molecule type" value="Genomic_DNA"/>
</dbReference>
<protein>
    <submittedName>
        <fullName evidence="1">Uncharacterized protein</fullName>
    </submittedName>
</protein>
<sequence length="41" mass="4900">MYLYCSMLEYLCGYLDGYRKEFADIILLDKNQMALEEGVKR</sequence>